<dbReference type="InterPro" id="IPR020846">
    <property type="entry name" value="MFS_dom"/>
</dbReference>
<dbReference type="GO" id="GO:0005886">
    <property type="term" value="C:plasma membrane"/>
    <property type="evidence" value="ECO:0007669"/>
    <property type="project" value="TreeGrafter"/>
</dbReference>
<feature type="transmembrane region" description="Helical" evidence="6">
    <location>
        <begin position="447"/>
        <end position="468"/>
    </location>
</feature>
<feature type="region of interest" description="Disordered" evidence="5">
    <location>
        <begin position="1"/>
        <end position="62"/>
    </location>
</feature>
<feature type="compositionally biased region" description="Basic and acidic residues" evidence="5">
    <location>
        <begin position="1"/>
        <end position="13"/>
    </location>
</feature>
<dbReference type="PANTHER" id="PTHR23501">
    <property type="entry name" value="MAJOR FACILITATOR SUPERFAMILY"/>
    <property type="match status" value="1"/>
</dbReference>
<feature type="transmembrane region" description="Helical" evidence="6">
    <location>
        <begin position="475"/>
        <end position="495"/>
    </location>
</feature>
<evidence type="ECO:0000256" key="5">
    <source>
        <dbReference type="SAM" id="MobiDB-lite"/>
    </source>
</evidence>
<protein>
    <recommendedName>
        <fullName evidence="7">Major facilitator superfamily (MFS) profile domain-containing protein</fullName>
    </recommendedName>
</protein>
<organism evidence="8 9">
    <name type="scientific">Gomphillus americanus</name>
    <dbReference type="NCBI Taxonomy" id="1940652"/>
    <lineage>
        <taxon>Eukaryota</taxon>
        <taxon>Fungi</taxon>
        <taxon>Dikarya</taxon>
        <taxon>Ascomycota</taxon>
        <taxon>Pezizomycotina</taxon>
        <taxon>Lecanoromycetes</taxon>
        <taxon>OSLEUM clade</taxon>
        <taxon>Ostropomycetidae</taxon>
        <taxon>Ostropales</taxon>
        <taxon>Graphidaceae</taxon>
        <taxon>Gomphilloideae</taxon>
        <taxon>Gomphillus</taxon>
    </lineage>
</organism>
<name>A0A8H3EBV6_9LECA</name>
<dbReference type="PROSITE" id="PS50850">
    <property type="entry name" value="MFS"/>
    <property type="match status" value="1"/>
</dbReference>
<feature type="transmembrane region" description="Helical" evidence="6">
    <location>
        <begin position="150"/>
        <end position="169"/>
    </location>
</feature>
<feature type="transmembrane region" description="Helical" evidence="6">
    <location>
        <begin position="120"/>
        <end position="138"/>
    </location>
</feature>
<dbReference type="FunFam" id="1.20.1250.20:FF:000196">
    <property type="entry name" value="MFS toxin efflux pump (AflT)"/>
    <property type="match status" value="1"/>
</dbReference>
<comment type="caution">
    <text evidence="8">The sequence shown here is derived from an EMBL/GenBank/DDBJ whole genome shotgun (WGS) entry which is preliminary data.</text>
</comment>
<dbReference type="Proteomes" id="UP000664169">
    <property type="component" value="Unassembled WGS sequence"/>
</dbReference>
<accession>A0A8H3EBV6</accession>
<dbReference type="FunFam" id="1.20.1720.10:FF:000012">
    <property type="entry name" value="MFS toxin efflux pump (AflT)"/>
    <property type="match status" value="1"/>
</dbReference>
<evidence type="ECO:0000256" key="3">
    <source>
        <dbReference type="ARBA" id="ARBA00022989"/>
    </source>
</evidence>
<dbReference type="Pfam" id="PF07690">
    <property type="entry name" value="MFS_1"/>
    <property type="match status" value="1"/>
</dbReference>
<dbReference type="Gene3D" id="1.20.1250.20">
    <property type="entry name" value="MFS general substrate transporter like domains"/>
    <property type="match status" value="1"/>
</dbReference>
<feature type="transmembrane region" description="Helical" evidence="6">
    <location>
        <begin position="311"/>
        <end position="332"/>
    </location>
</feature>
<feature type="transmembrane region" description="Helical" evidence="6">
    <location>
        <begin position="238"/>
        <end position="258"/>
    </location>
</feature>
<feature type="transmembrane region" description="Helical" evidence="6">
    <location>
        <begin position="414"/>
        <end position="435"/>
    </location>
</feature>
<feature type="transmembrane region" description="Helical" evidence="6">
    <location>
        <begin position="175"/>
        <end position="195"/>
    </location>
</feature>
<proteinExistence type="predicted"/>
<dbReference type="InterPro" id="IPR036259">
    <property type="entry name" value="MFS_trans_sf"/>
</dbReference>
<dbReference type="GO" id="GO:0022857">
    <property type="term" value="F:transmembrane transporter activity"/>
    <property type="evidence" value="ECO:0007669"/>
    <property type="project" value="InterPro"/>
</dbReference>
<keyword evidence="9" id="KW-1185">Reference proteome</keyword>
<feature type="transmembrane region" description="Helical" evidence="6">
    <location>
        <begin position="207"/>
        <end position="226"/>
    </location>
</feature>
<dbReference type="InterPro" id="IPR011701">
    <property type="entry name" value="MFS"/>
</dbReference>
<dbReference type="EMBL" id="CAJPDQ010000001">
    <property type="protein sequence ID" value="CAF9903634.1"/>
    <property type="molecule type" value="Genomic_DNA"/>
</dbReference>
<dbReference type="Gene3D" id="1.20.1720.10">
    <property type="entry name" value="Multidrug resistance protein D"/>
    <property type="match status" value="1"/>
</dbReference>
<dbReference type="OrthoDB" id="10021397at2759"/>
<evidence type="ECO:0000313" key="9">
    <source>
        <dbReference type="Proteomes" id="UP000664169"/>
    </source>
</evidence>
<dbReference type="PANTHER" id="PTHR23501:SF199">
    <property type="entry name" value="MFS EFFLUX TRANSPORTER INPD-RELATED"/>
    <property type="match status" value="1"/>
</dbReference>
<feature type="compositionally biased region" description="Basic and acidic residues" evidence="5">
    <location>
        <begin position="45"/>
        <end position="61"/>
    </location>
</feature>
<evidence type="ECO:0000256" key="6">
    <source>
        <dbReference type="SAM" id="Phobius"/>
    </source>
</evidence>
<evidence type="ECO:0000313" key="8">
    <source>
        <dbReference type="EMBL" id="CAF9903634.1"/>
    </source>
</evidence>
<reference evidence="8" key="1">
    <citation type="submission" date="2021-03" db="EMBL/GenBank/DDBJ databases">
        <authorList>
            <person name="Tagirdzhanova G."/>
        </authorList>
    </citation>
    <scope>NUCLEOTIDE SEQUENCE</scope>
</reference>
<evidence type="ECO:0000256" key="4">
    <source>
        <dbReference type="ARBA" id="ARBA00023136"/>
    </source>
</evidence>
<evidence type="ECO:0000259" key="7">
    <source>
        <dbReference type="PROSITE" id="PS50850"/>
    </source>
</evidence>
<feature type="transmembrane region" description="Helical" evidence="6">
    <location>
        <begin position="389"/>
        <end position="407"/>
    </location>
</feature>
<dbReference type="CDD" id="cd17502">
    <property type="entry name" value="MFS_Azr1_MDR_like"/>
    <property type="match status" value="1"/>
</dbReference>
<dbReference type="PRINTS" id="PR01035">
    <property type="entry name" value="TCRTETA"/>
</dbReference>
<feature type="transmembrane region" description="Helical" evidence="6">
    <location>
        <begin position="542"/>
        <end position="567"/>
    </location>
</feature>
<dbReference type="InterPro" id="IPR001958">
    <property type="entry name" value="Tet-R_TetA/multi-R_MdtG-like"/>
</dbReference>
<dbReference type="SUPFAM" id="SSF103473">
    <property type="entry name" value="MFS general substrate transporter"/>
    <property type="match status" value="1"/>
</dbReference>
<keyword evidence="2 6" id="KW-0812">Transmembrane</keyword>
<keyword evidence="3 6" id="KW-1133">Transmembrane helix</keyword>
<dbReference type="AlphaFoldDB" id="A0A8H3EBV6"/>
<comment type="subcellular location">
    <subcellularLocation>
        <location evidence="1">Membrane</location>
        <topology evidence="1">Multi-pass membrane protein</topology>
    </subcellularLocation>
</comment>
<feature type="transmembrane region" description="Helical" evidence="6">
    <location>
        <begin position="82"/>
        <end position="108"/>
    </location>
</feature>
<keyword evidence="4 6" id="KW-0472">Membrane</keyword>
<feature type="transmembrane region" description="Helical" evidence="6">
    <location>
        <begin position="348"/>
        <end position="369"/>
    </location>
</feature>
<sequence>MADLTEKIIRSEEEQNAATAGHHETHLAAPELASSRSDSDVEADTEAKDAEKVKTHEDTHKGNLVRRVTTEGEDYLPPGPKLYLIVASLMLCVFCVALDNTILAVAIPRITDDFHSLNDVGWYISVYLLTSCAFQLFFGKIYSLFSVKWIYLGGLFIFEIGSLICALSPNSTVLIVGRAIAGLGSGGIFSGALITIAKTVELSQRPIYFGLIGGMYGIASVAGPLMGGAFTDKLTWRWCFYINLPIGGAAAAGLLFFLKLREKAAYKYETTTSIIKKLDLLGTTFFVAAIVCVLLALQWGGTMYPYSDGRIIALFVLFGVLLIGFIGLQIYFKEDALVPPRIITQRTVAFASLFGACVGGSFFIFVYYVPIWFQAIKGVSPVIAGVDSLPLILANVFATITSGVIVSKTGHYVPFFYISVVLQAIGAGLLCTFTPDTSQAAWVGYQFLYALGMGCGFQQTTVAAQAVLATRDVSVGTAVVLFIEIFGGALFVAVAQNLFTNALIQKVAELNIPGLDPQIIVAAGATGFRNIVKPENLPAVLVAYNAAIVKAFQLGLILSCLAIFGAVGLEFKTLKGKPVAAAA</sequence>
<evidence type="ECO:0000256" key="2">
    <source>
        <dbReference type="ARBA" id="ARBA00022692"/>
    </source>
</evidence>
<gene>
    <name evidence="8" type="ORF">GOMPHAMPRED_000452</name>
</gene>
<feature type="transmembrane region" description="Helical" evidence="6">
    <location>
        <begin position="278"/>
        <end position="299"/>
    </location>
</feature>
<evidence type="ECO:0000256" key="1">
    <source>
        <dbReference type="ARBA" id="ARBA00004141"/>
    </source>
</evidence>
<feature type="domain" description="Major facilitator superfamily (MFS) profile" evidence="7">
    <location>
        <begin position="85"/>
        <end position="577"/>
    </location>
</feature>